<keyword evidence="3" id="KW-1185">Reference proteome</keyword>
<reference evidence="2" key="2">
    <citation type="submission" date="2020-09" db="EMBL/GenBank/DDBJ databases">
        <authorList>
            <person name="Sun Q."/>
            <person name="Zhou Y."/>
        </authorList>
    </citation>
    <scope>NUCLEOTIDE SEQUENCE</scope>
    <source>
        <strain evidence="2">CGMCC 1.7081</strain>
    </source>
</reference>
<gene>
    <name evidence="2" type="ORF">GCM10010961_13340</name>
</gene>
<keyword evidence="1" id="KW-0732">Signal</keyword>
<dbReference type="PROSITE" id="PS51257">
    <property type="entry name" value="PROKAR_LIPOPROTEIN"/>
    <property type="match status" value="1"/>
</dbReference>
<dbReference type="EMBL" id="BNAP01000003">
    <property type="protein sequence ID" value="GHG85902.1"/>
    <property type="molecule type" value="Genomic_DNA"/>
</dbReference>
<dbReference type="AlphaFoldDB" id="A0A8J3H6U6"/>
<sequence>MRGFCALLLVVAGLAACNSPSAYFRAAPVSRIAVDGSVFDVRVRGTLAEAIRVNSQYAPRFGPIRARAGLAMELVSGCPVKRVLGDQAQATGKLSCPRPSRPSAREICRPLGQVQGRDGRRYPAYDCGLGRPG</sequence>
<comment type="caution">
    <text evidence="2">The sequence shown here is derived from an EMBL/GenBank/DDBJ whole genome shotgun (WGS) entry which is preliminary data.</text>
</comment>
<accession>A0A8J3H6U6</accession>
<evidence type="ECO:0000256" key="1">
    <source>
        <dbReference type="SAM" id="SignalP"/>
    </source>
</evidence>
<reference evidence="2" key="1">
    <citation type="journal article" date="2014" name="Int. J. Syst. Evol. Microbiol.">
        <title>Complete genome sequence of Corynebacterium casei LMG S-19264T (=DSM 44701T), isolated from a smear-ripened cheese.</title>
        <authorList>
            <consortium name="US DOE Joint Genome Institute (JGI-PGF)"/>
            <person name="Walter F."/>
            <person name="Albersmeier A."/>
            <person name="Kalinowski J."/>
            <person name="Ruckert C."/>
        </authorList>
    </citation>
    <scope>NUCLEOTIDE SEQUENCE</scope>
    <source>
        <strain evidence="2">CGMCC 1.7081</strain>
    </source>
</reference>
<organism evidence="2 3">
    <name type="scientific">Pseudodonghicola xiamenensis</name>
    <dbReference type="NCBI Taxonomy" id="337702"/>
    <lineage>
        <taxon>Bacteria</taxon>
        <taxon>Pseudomonadati</taxon>
        <taxon>Pseudomonadota</taxon>
        <taxon>Alphaproteobacteria</taxon>
        <taxon>Rhodobacterales</taxon>
        <taxon>Paracoccaceae</taxon>
        <taxon>Pseudodonghicola</taxon>
    </lineage>
</organism>
<proteinExistence type="predicted"/>
<name>A0A8J3H6U6_9RHOB</name>
<evidence type="ECO:0000313" key="3">
    <source>
        <dbReference type="Proteomes" id="UP000611500"/>
    </source>
</evidence>
<feature type="signal peptide" evidence="1">
    <location>
        <begin position="1"/>
        <end position="22"/>
    </location>
</feature>
<dbReference type="RefSeq" id="WP_189658330.1">
    <property type="nucleotide sequence ID" value="NZ_BNAP01000003.1"/>
</dbReference>
<dbReference type="Proteomes" id="UP000611500">
    <property type="component" value="Unassembled WGS sequence"/>
</dbReference>
<protein>
    <recommendedName>
        <fullName evidence="4">Lipoprotein</fullName>
    </recommendedName>
</protein>
<evidence type="ECO:0008006" key="4">
    <source>
        <dbReference type="Google" id="ProtNLM"/>
    </source>
</evidence>
<feature type="chain" id="PRO_5035298621" description="Lipoprotein" evidence="1">
    <location>
        <begin position="23"/>
        <end position="133"/>
    </location>
</feature>
<evidence type="ECO:0000313" key="2">
    <source>
        <dbReference type="EMBL" id="GHG85902.1"/>
    </source>
</evidence>